<dbReference type="InterPro" id="IPR006357">
    <property type="entry name" value="HAD-SF_hydro_IIA"/>
</dbReference>
<dbReference type="Proteomes" id="UP001432322">
    <property type="component" value="Unassembled WGS sequence"/>
</dbReference>
<dbReference type="AlphaFoldDB" id="A0AAV5UYJ8"/>
<dbReference type="PANTHER" id="PTHR19288:SF93">
    <property type="entry name" value="FI11325P-RELATED"/>
    <property type="match status" value="1"/>
</dbReference>
<proteinExistence type="predicted"/>
<feature type="non-terminal residue" evidence="2">
    <location>
        <position position="1"/>
    </location>
</feature>
<dbReference type="Gene3D" id="3.40.50.1000">
    <property type="entry name" value="HAD superfamily/HAD-like"/>
    <property type="match status" value="2"/>
</dbReference>
<evidence type="ECO:0000313" key="3">
    <source>
        <dbReference type="Proteomes" id="UP001432322"/>
    </source>
</evidence>
<dbReference type="PANTHER" id="PTHR19288">
    <property type="entry name" value="4-NITROPHENYLPHOSPHATASE-RELATED"/>
    <property type="match status" value="1"/>
</dbReference>
<dbReference type="Pfam" id="PF13344">
    <property type="entry name" value="Hydrolase_6"/>
    <property type="match status" value="1"/>
</dbReference>
<accession>A0AAV5UYJ8</accession>
<reference evidence="2" key="1">
    <citation type="submission" date="2023-10" db="EMBL/GenBank/DDBJ databases">
        <title>Genome assembly of Pristionchus species.</title>
        <authorList>
            <person name="Yoshida K."/>
            <person name="Sommer R.J."/>
        </authorList>
    </citation>
    <scope>NUCLEOTIDE SEQUENCE</scope>
    <source>
        <strain evidence="2">RS5133</strain>
    </source>
</reference>
<dbReference type="EMBL" id="BTSY01000001">
    <property type="protein sequence ID" value="GMT11320.1"/>
    <property type="molecule type" value="Genomic_DNA"/>
</dbReference>
<evidence type="ECO:0000313" key="2">
    <source>
        <dbReference type="EMBL" id="GMT11320.1"/>
    </source>
</evidence>
<evidence type="ECO:0008006" key="4">
    <source>
        <dbReference type="Google" id="ProtNLM"/>
    </source>
</evidence>
<dbReference type="NCBIfam" id="TIGR01460">
    <property type="entry name" value="HAD-SF-IIA"/>
    <property type="match status" value="1"/>
</dbReference>
<evidence type="ECO:0000256" key="1">
    <source>
        <dbReference type="SAM" id="MobiDB-lite"/>
    </source>
</evidence>
<protein>
    <recommendedName>
        <fullName evidence="4">Hydrolase</fullName>
    </recommendedName>
</protein>
<gene>
    <name evidence="2" type="ORF">PFISCL1PPCAC_2617</name>
</gene>
<dbReference type="GO" id="GO:0016791">
    <property type="term" value="F:phosphatase activity"/>
    <property type="evidence" value="ECO:0007669"/>
    <property type="project" value="TreeGrafter"/>
</dbReference>
<dbReference type="InterPro" id="IPR036412">
    <property type="entry name" value="HAD-like_sf"/>
</dbReference>
<feature type="region of interest" description="Disordered" evidence="1">
    <location>
        <begin position="117"/>
        <end position="167"/>
    </location>
</feature>
<comment type="caution">
    <text evidence="2">The sequence shown here is derived from an EMBL/GenBank/DDBJ whole genome shotgun (WGS) entry which is preliminary data.</text>
</comment>
<organism evidence="2 3">
    <name type="scientific">Pristionchus fissidentatus</name>
    <dbReference type="NCBI Taxonomy" id="1538716"/>
    <lineage>
        <taxon>Eukaryota</taxon>
        <taxon>Metazoa</taxon>
        <taxon>Ecdysozoa</taxon>
        <taxon>Nematoda</taxon>
        <taxon>Chromadorea</taxon>
        <taxon>Rhabditida</taxon>
        <taxon>Rhabditina</taxon>
        <taxon>Diplogasteromorpha</taxon>
        <taxon>Diplogasteroidea</taxon>
        <taxon>Neodiplogasteridae</taxon>
        <taxon>Pristionchus</taxon>
    </lineage>
</organism>
<dbReference type="SUPFAM" id="SSF56784">
    <property type="entry name" value="HAD-like"/>
    <property type="match status" value="1"/>
</dbReference>
<dbReference type="InterPro" id="IPR023214">
    <property type="entry name" value="HAD_sf"/>
</dbReference>
<sequence>SVAMAPSFMGSVCPDKLGKYPMVTVPIPNSRISLFFIFRKEYTGMKKFFRYMCAKCFQQQRKTHERNPATFRVQMMSASLCKFFEDPTEPSAHICSYKTVAEPRRKTIIEPYCSREEQRRSMRNKMHQDTMIGRTSGREDVQAGCSRDQYDGEGPSKSYEEMAPSSHQSPISRLDNLFAYETYIFNADGVLWNSRGAVPGAARIVNDLISKEKRVLIVTNNSTKTTHQFLEKTRDLGMYGLAELGGIVSPLTVMVDFFKKNLQFVKGGVFVIGTQSIVDTLVKEFGARCFGIGPDVISSSEIPHSVDLQTGVSAVIVGFDVHFSYAKLMKAANYLSNPDCGFFIMNEEGSFSMDGGDSLIAPGTGVISASIRSSVHPRQPTIFGRPSETMREYLKEIIGGDSRRSLLFAEGHSDGLRLGKDLGVNTCRVDMGIKVEKTKESSNVIPDFSLRCDPIQGYTREVYGFR</sequence>
<dbReference type="GO" id="GO:0005737">
    <property type="term" value="C:cytoplasm"/>
    <property type="evidence" value="ECO:0007669"/>
    <property type="project" value="TreeGrafter"/>
</dbReference>
<keyword evidence="3" id="KW-1185">Reference proteome</keyword>
<name>A0AAV5UYJ8_9BILA</name>